<dbReference type="Gramene" id="TVU06983">
    <property type="protein sequence ID" value="TVU06983"/>
    <property type="gene ID" value="EJB05_47021"/>
</dbReference>
<feature type="compositionally biased region" description="Basic and acidic residues" evidence="1">
    <location>
        <begin position="123"/>
        <end position="143"/>
    </location>
</feature>
<feature type="compositionally biased region" description="Low complexity" evidence="1">
    <location>
        <begin position="196"/>
        <end position="214"/>
    </location>
</feature>
<keyword evidence="4" id="KW-1185">Reference proteome</keyword>
<evidence type="ECO:0000313" key="4">
    <source>
        <dbReference type="Proteomes" id="UP000324897"/>
    </source>
</evidence>
<accession>A0A5J9T6L3</accession>
<dbReference type="Proteomes" id="UP000324897">
    <property type="component" value="Unassembled WGS sequence"/>
</dbReference>
<name>A0A5J9T6L3_9POAL</name>
<protein>
    <recommendedName>
        <fullName evidence="2">PB1-like domain-containing protein</fullName>
    </recommendedName>
</protein>
<feature type="compositionally biased region" description="Acidic residues" evidence="1">
    <location>
        <begin position="109"/>
        <end position="122"/>
    </location>
</feature>
<sequence>MDPLSMLAVRFHVKGEFLNVGRVVHWIGGSEVMSYIDRDKVSYPEIVGHLRDHMEVPEGTMLHWLFPGMELSDGLTVLWDDNSCLKMSDAICDGGVADIYVECRHGQGEDDADNEHSDFEDEMEHKSVSESEEDVSVRKESREEAERQVARLREFYSSPTKKGKQVSACDSAVVTEASQGVMKQANLSLPKQAKLEQQQQEQKQMVAKSSASASTRRRGSATLQVTASIPGSQATSTVTIRNSGKASTQVTTSAPPIKKIAPKDNQVAKKPRPGGMLLLPPWDSAKL</sequence>
<feature type="non-terminal residue" evidence="3">
    <location>
        <position position="1"/>
    </location>
</feature>
<feature type="region of interest" description="Disordered" evidence="1">
    <location>
        <begin position="108"/>
        <end position="143"/>
    </location>
</feature>
<dbReference type="InterPro" id="IPR058594">
    <property type="entry name" value="PB1-like_dom_pln"/>
</dbReference>
<evidence type="ECO:0000256" key="1">
    <source>
        <dbReference type="SAM" id="MobiDB-lite"/>
    </source>
</evidence>
<reference evidence="3 4" key="1">
    <citation type="journal article" date="2019" name="Sci. Rep.">
        <title>A high-quality genome of Eragrostis curvula grass provides insights into Poaceae evolution and supports new strategies to enhance forage quality.</title>
        <authorList>
            <person name="Carballo J."/>
            <person name="Santos B.A.C.M."/>
            <person name="Zappacosta D."/>
            <person name="Garbus I."/>
            <person name="Selva J.P."/>
            <person name="Gallo C.A."/>
            <person name="Diaz A."/>
            <person name="Albertini E."/>
            <person name="Caccamo M."/>
            <person name="Echenique V."/>
        </authorList>
    </citation>
    <scope>NUCLEOTIDE SEQUENCE [LARGE SCALE GENOMIC DNA]</scope>
    <source>
        <strain evidence="4">cv. Victoria</strain>
        <tissue evidence="3">Leaf</tissue>
    </source>
</reference>
<feature type="region of interest" description="Disordered" evidence="1">
    <location>
        <begin position="196"/>
        <end position="287"/>
    </location>
</feature>
<dbReference type="Pfam" id="PF26130">
    <property type="entry name" value="PB1-like"/>
    <property type="match status" value="1"/>
</dbReference>
<evidence type="ECO:0000313" key="3">
    <source>
        <dbReference type="EMBL" id="TVU06983.1"/>
    </source>
</evidence>
<proteinExistence type="predicted"/>
<gene>
    <name evidence="3" type="ORF">EJB05_47021</name>
</gene>
<dbReference type="AlphaFoldDB" id="A0A5J9T6L3"/>
<organism evidence="3 4">
    <name type="scientific">Eragrostis curvula</name>
    <name type="common">weeping love grass</name>
    <dbReference type="NCBI Taxonomy" id="38414"/>
    <lineage>
        <taxon>Eukaryota</taxon>
        <taxon>Viridiplantae</taxon>
        <taxon>Streptophyta</taxon>
        <taxon>Embryophyta</taxon>
        <taxon>Tracheophyta</taxon>
        <taxon>Spermatophyta</taxon>
        <taxon>Magnoliopsida</taxon>
        <taxon>Liliopsida</taxon>
        <taxon>Poales</taxon>
        <taxon>Poaceae</taxon>
        <taxon>PACMAD clade</taxon>
        <taxon>Chloridoideae</taxon>
        <taxon>Eragrostideae</taxon>
        <taxon>Eragrostidinae</taxon>
        <taxon>Eragrostis</taxon>
    </lineage>
</organism>
<evidence type="ECO:0000259" key="2">
    <source>
        <dbReference type="Pfam" id="PF26130"/>
    </source>
</evidence>
<comment type="caution">
    <text evidence="3">The sequence shown here is derived from an EMBL/GenBank/DDBJ whole genome shotgun (WGS) entry which is preliminary data.</text>
</comment>
<dbReference type="EMBL" id="RWGY01000045">
    <property type="protein sequence ID" value="TVU06983.1"/>
    <property type="molecule type" value="Genomic_DNA"/>
</dbReference>
<feature type="domain" description="PB1-like" evidence="2">
    <location>
        <begin position="8"/>
        <end position="102"/>
    </location>
</feature>
<dbReference type="OrthoDB" id="691381at2759"/>
<feature type="compositionally biased region" description="Polar residues" evidence="1">
    <location>
        <begin position="223"/>
        <end position="254"/>
    </location>
</feature>